<gene>
    <name evidence="16" type="ORF">HU200_013400</name>
</gene>
<comment type="cofactor">
    <cofactor evidence="12 13">
        <name>Ca(2+)</name>
        <dbReference type="ChEBI" id="CHEBI:29108"/>
    </cofactor>
    <text evidence="12 13">Binds 2 calcium ions per subunit.</text>
</comment>
<comment type="catalytic activity">
    <reaction evidence="1 13">
        <text>2 a phenolic donor + H2O2 = 2 a phenolic radical donor + 2 H2O</text>
        <dbReference type="Rhea" id="RHEA:56136"/>
        <dbReference type="ChEBI" id="CHEBI:15377"/>
        <dbReference type="ChEBI" id="CHEBI:16240"/>
        <dbReference type="ChEBI" id="CHEBI:139520"/>
        <dbReference type="ChEBI" id="CHEBI:139521"/>
        <dbReference type="EC" id="1.11.1.7"/>
    </reaction>
</comment>
<evidence type="ECO:0000256" key="11">
    <source>
        <dbReference type="PIRSR" id="PIRSR600823-2"/>
    </source>
</evidence>
<comment type="cofactor">
    <cofactor evidence="12 13">
        <name>heme b</name>
        <dbReference type="ChEBI" id="CHEBI:60344"/>
    </cofactor>
    <text evidence="12 13">Binds 1 heme b (iron(II)-protoporphyrin IX) group per subunit.</text>
</comment>
<keyword evidence="8 13" id="KW-0560">Oxidoreductase</keyword>
<evidence type="ECO:0000256" key="10">
    <source>
        <dbReference type="ARBA" id="ARBA00023324"/>
    </source>
</evidence>
<dbReference type="PANTHER" id="PTHR31388">
    <property type="entry name" value="PEROXIDASE 72-RELATED"/>
    <property type="match status" value="1"/>
</dbReference>
<feature type="region of interest" description="Disordered" evidence="14">
    <location>
        <begin position="303"/>
        <end position="323"/>
    </location>
</feature>
<evidence type="ECO:0000259" key="15">
    <source>
        <dbReference type="PROSITE" id="PS50873"/>
    </source>
</evidence>
<keyword evidence="10 13" id="KW-0376">Hydrogen peroxide</keyword>
<feature type="region of interest" description="Disordered" evidence="14">
    <location>
        <begin position="1"/>
        <end position="66"/>
    </location>
</feature>
<keyword evidence="5 13" id="KW-0349">Heme</keyword>
<evidence type="ECO:0000313" key="16">
    <source>
        <dbReference type="EMBL" id="KAF8746383.1"/>
    </source>
</evidence>
<evidence type="ECO:0000256" key="8">
    <source>
        <dbReference type="ARBA" id="ARBA00023002"/>
    </source>
</evidence>
<dbReference type="SUPFAM" id="SSF48113">
    <property type="entry name" value="Heme-dependent peroxidases"/>
    <property type="match status" value="1"/>
</dbReference>
<dbReference type="GO" id="GO:0005576">
    <property type="term" value="C:extracellular region"/>
    <property type="evidence" value="ECO:0007669"/>
    <property type="project" value="UniProtKB-SubCell"/>
</dbReference>
<feature type="domain" description="Plant heme peroxidase family profile" evidence="15">
    <location>
        <begin position="113"/>
        <end position="323"/>
    </location>
</feature>
<evidence type="ECO:0000313" key="17">
    <source>
        <dbReference type="Proteomes" id="UP000636709"/>
    </source>
</evidence>
<evidence type="ECO:0000256" key="7">
    <source>
        <dbReference type="ARBA" id="ARBA00022837"/>
    </source>
</evidence>
<sequence length="323" mass="34998">MATLTRSTDGLPRSRRRRPRRPRRRGGRAEAVGQLLLQDVPEPGHHRAAGDGVRRPEGEAHGRLHPPHVLPRLLRQRMRRLHPAGRHGHLHRREERRAQRQVCARVRGDRRHQTQVEASCKATVSCADIVALAARDGVNLLGGPTWSVPLGRKDSRTASQSLANTNLPGPGSSLATLISKFGNQGLSARDMTALSGAHTIGRSQCQFSGAASTRSPTSTHLRGAPAGDVPEVRRRRQPRAVRRADARRVRQRLLPEPGGAEGAAALGPGALQWRVAGRAGRQYSTNPAQFSSDFVTAMIKMGNLLPSSGPRRRSGSTAGRSTN</sequence>
<dbReference type="Gene3D" id="1.10.520.10">
    <property type="match status" value="1"/>
</dbReference>
<dbReference type="GO" id="GO:0020037">
    <property type="term" value="F:heme binding"/>
    <property type="evidence" value="ECO:0007669"/>
    <property type="project" value="UniProtKB-UniRule"/>
</dbReference>
<proteinExistence type="inferred from homology"/>
<comment type="subcellular location">
    <subcellularLocation>
        <location evidence="2 13">Secreted</location>
    </subcellularLocation>
</comment>
<organism evidence="16 17">
    <name type="scientific">Digitaria exilis</name>
    <dbReference type="NCBI Taxonomy" id="1010633"/>
    <lineage>
        <taxon>Eukaryota</taxon>
        <taxon>Viridiplantae</taxon>
        <taxon>Streptophyta</taxon>
        <taxon>Embryophyta</taxon>
        <taxon>Tracheophyta</taxon>
        <taxon>Spermatophyta</taxon>
        <taxon>Magnoliopsida</taxon>
        <taxon>Liliopsida</taxon>
        <taxon>Poales</taxon>
        <taxon>Poaceae</taxon>
        <taxon>PACMAD clade</taxon>
        <taxon>Panicoideae</taxon>
        <taxon>Panicodae</taxon>
        <taxon>Paniceae</taxon>
        <taxon>Anthephorinae</taxon>
        <taxon>Digitaria</taxon>
    </lineage>
</organism>
<evidence type="ECO:0000256" key="3">
    <source>
        <dbReference type="ARBA" id="ARBA00006873"/>
    </source>
</evidence>
<evidence type="ECO:0000256" key="14">
    <source>
        <dbReference type="SAM" id="MobiDB-lite"/>
    </source>
</evidence>
<evidence type="ECO:0000256" key="9">
    <source>
        <dbReference type="ARBA" id="ARBA00023004"/>
    </source>
</evidence>
<dbReference type="GO" id="GO:0042744">
    <property type="term" value="P:hydrogen peroxide catabolic process"/>
    <property type="evidence" value="ECO:0007669"/>
    <property type="project" value="UniProtKB-KW"/>
</dbReference>
<evidence type="ECO:0000256" key="1">
    <source>
        <dbReference type="ARBA" id="ARBA00000189"/>
    </source>
</evidence>
<dbReference type="PROSITE" id="PS00435">
    <property type="entry name" value="PEROXIDASE_1"/>
    <property type="match status" value="1"/>
</dbReference>
<keyword evidence="13" id="KW-0964">Secreted</keyword>
<keyword evidence="6 12" id="KW-0479">Metal-binding</keyword>
<feature type="region of interest" description="Disordered" evidence="14">
    <location>
        <begin position="207"/>
        <end position="265"/>
    </location>
</feature>
<dbReference type="InterPro" id="IPR000823">
    <property type="entry name" value="Peroxidase_pln"/>
</dbReference>
<protein>
    <recommendedName>
        <fullName evidence="13">Peroxidase</fullName>
        <ecNumber evidence="13">1.11.1.7</ecNumber>
    </recommendedName>
</protein>
<dbReference type="Proteomes" id="UP000636709">
    <property type="component" value="Unassembled WGS sequence"/>
</dbReference>
<feature type="compositionally biased region" description="Low complexity" evidence="14">
    <location>
        <begin position="252"/>
        <end position="265"/>
    </location>
</feature>
<evidence type="ECO:0000256" key="13">
    <source>
        <dbReference type="RuleBase" id="RU362060"/>
    </source>
</evidence>
<feature type="binding site" evidence="11">
    <location>
        <position position="168"/>
    </location>
    <ligand>
        <name>substrate</name>
    </ligand>
</feature>
<keyword evidence="7 12" id="KW-0106">Calcium</keyword>
<evidence type="ECO:0000256" key="5">
    <source>
        <dbReference type="ARBA" id="ARBA00022617"/>
    </source>
</evidence>
<feature type="binding site" evidence="12">
    <location>
        <position position="199"/>
    </location>
    <ligand>
        <name>Ca(2+)</name>
        <dbReference type="ChEBI" id="CHEBI:29108"/>
        <label>2</label>
    </ligand>
</feature>
<keyword evidence="4 13" id="KW-0575">Peroxidase</keyword>
<dbReference type="OrthoDB" id="2113341at2759"/>
<evidence type="ECO:0000256" key="12">
    <source>
        <dbReference type="PIRSR" id="PIRSR600823-3"/>
    </source>
</evidence>
<dbReference type="InterPro" id="IPR019793">
    <property type="entry name" value="Peroxidases_heam-ligand_BS"/>
</dbReference>
<feature type="compositionally biased region" description="Basic residues" evidence="14">
    <location>
        <begin position="13"/>
        <end position="26"/>
    </location>
</feature>
<dbReference type="EMBL" id="JACEFO010001214">
    <property type="protein sequence ID" value="KAF8746383.1"/>
    <property type="molecule type" value="Genomic_DNA"/>
</dbReference>
<dbReference type="GO" id="GO:0140825">
    <property type="term" value="F:lactoperoxidase activity"/>
    <property type="evidence" value="ECO:0007669"/>
    <property type="project" value="UniProtKB-EC"/>
</dbReference>
<feature type="binding site" description="axial binding residue" evidence="12">
    <location>
        <position position="198"/>
    </location>
    <ligand>
        <name>heme b</name>
        <dbReference type="ChEBI" id="CHEBI:60344"/>
    </ligand>
    <ligandPart>
        <name>Fe</name>
        <dbReference type="ChEBI" id="CHEBI:18248"/>
    </ligandPart>
</feature>
<evidence type="ECO:0000256" key="2">
    <source>
        <dbReference type="ARBA" id="ARBA00004613"/>
    </source>
</evidence>
<comment type="similarity">
    <text evidence="13">Belongs to the peroxidase family. Classical plant (class III) peroxidase subfamily.</text>
</comment>
<dbReference type="GO" id="GO:0046872">
    <property type="term" value="F:metal ion binding"/>
    <property type="evidence" value="ECO:0007669"/>
    <property type="project" value="UniProtKB-UniRule"/>
</dbReference>
<reference evidence="16" key="1">
    <citation type="submission" date="2020-07" db="EMBL/GenBank/DDBJ databases">
        <title>Genome sequence and genetic diversity analysis of an under-domesticated orphan crop, white fonio (Digitaria exilis).</title>
        <authorList>
            <person name="Bennetzen J.L."/>
            <person name="Chen S."/>
            <person name="Ma X."/>
            <person name="Wang X."/>
            <person name="Yssel A.E.J."/>
            <person name="Chaluvadi S.R."/>
            <person name="Johnson M."/>
            <person name="Gangashetty P."/>
            <person name="Hamidou F."/>
            <person name="Sanogo M.D."/>
            <person name="Zwaenepoel A."/>
            <person name="Wallace J."/>
            <person name="Van De Peer Y."/>
            <person name="Van Deynze A."/>
        </authorList>
    </citation>
    <scope>NUCLEOTIDE SEQUENCE</scope>
    <source>
        <tissue evidence="16">Leaves</tissue>
    </source>
</reference>
<accession>A0A835FDU5</accession>
<dbReference type="InterPro" id="IPR002016">
    <property type="entry name" value="Haem_peroxidase"/>
</dbReference>
<evidence type="ECO:0000256" key="4">
    <source>
        <dbReference type="ARBA" id="ARBA00022559"/>
    </source>
</evidence>
<dbReference type="PRINTS" id="PR00458">
    <property type="entry name" value="PEROXIDASE"/>
</dbReference>
<dbReference type="GO" id="GO:0006979">
    <property type="term" value="P:response to oxidative stress"/>
    <property type="evidence" value="ECO:0007669"/>
    <property type="project" value="UniProtKB-UniRule"/>
</dbReference>
<comment type="function">
    <text evidence="13">Removal of H(2)O(2), oxidation of toxic reductants, biosynthesis and degradation of lignin, suberization, auxin catabolism, response to environmental stresses such as wounding, pathogen attack and oxidative stress.</text>
</comment>
<dbReference type="Gene3D" id="1.10.420.10">
    <property type="entry name" value="Peroxidase, domain 2"/>
    <property type="match status" value="1"/>
</dbReference>
<dbReference type="PRINTS" id="PR00461">
    <property type="entry name" value="PLPEROXIDASE"/>
</dbReference>
<evidence type="ECO:0000256" key="6">
    <source>
        <dbReference type="ARBA" id="ARBA00022723"/>
    </source>
</evidence>
<feature type="compositionally biased region" description="Polar residues" evidence="14">
    <location>
        <begin position="207"/>
        <end position="220"/>
    </location>
</feature>
<comment type="caution">
    <text evidence="16">The sequence shown here is derived from an EMBL/GenBank/DDBJ whole genome shotgun (WGS) entry which is preliminary data.</text>
</comment>
<keyword evidence="17" id="KW-1185">Reference proteome</keyword>
<dbReference type="InterPro" id="IPR010255">
    <property type="entry name" value="Haem_peroxidase_sf"/>
</dbReference>
<name>A0A835FDU5_9POAL</name>
<dbReference type="PROSITE" id="PS50873">
    <property type="entry name" value="PEROXIDASE_4"/>
    <property type="match status" value="1"/>
</dbReference>
<keyword evidence="9 12" id="KW-0408">Iron</keyword>
<comment type="similarity">
    <text evidence="3">Belongs to the peroxidase family. Ascorbate peroxidase subfamily.</text>
</comment>
<dbReference type="EC" id="1.11.1.7" evidence="13"/>
<dbReference type="PANTHER" id="PTHR31388:SF5">
    <property type="entry name" value="PEROXIDASE"/>
    <property type="match status" value="1"/>
</dbReference>
<feature type="compositionally biased region" description="Basic and acidic residues" evidence="14">
    <location>
        <begin position="42"/>
        <end position="62"/>
    </location>
</feature>
<dbReference type="Pfam" id="PF00141">
    <property type="entry name" value="peroxidase"/>
    <property type="match status" value="1"/>
</dbReference>
<dbReference type="AlphaFoldDB" id="A0A835FDU5"/>